<evidence type="ECO:0000313" key="3">
    <source>
        <dbReference type="Proteomes" id="UP000024547"/>
    </source>
</evidence>
<feature type="transmembrane region" description="Helical" evidence="1">
    <location>
        <begin position="40"/>
        <end position="57"/>
    </location>
</feature>
<dbReference type="AlphaFoldDB" id="A0A059EBB4"/>
<accession>A0A059EBB4</accession>
<dbReference type="PATRIC" id="fig|1280948.3.peg.192"/>
<dbReference type="STRING" id="1280948.HY36_01005"/>
<protein>
    <recommendedName>
        <fullName evidence="4">VUT family protein</fullName>
    </recommendedName>
</protein>
<name>A0A059EBB4_9PROT</name>
<keyword evidence="1" id="KW-0472">Membrane</keyword>
<dbReference type="eggNOG" id="COG1738">
    <property type="taxonomic scope" value="Bacteria"/>
</dbReference>
<dbReference type="EMBL" id="AWFH01000001">
    <property type="protein sequence ID" value="KCZ64981.1"/>
    <property type="molecule type" value="Genomic_DNA"/>
</dbReference>
<feature type="transmembrane region" description="Helical" evidence="1">
    <location>
        <begin position="187"/>
        <end position="208"/>
    </location>
</feature>
<reference evidence="2 3" key="1">
    <citation type="journal article" date="2014" name="Antonie Van Leeuwenhoek">
        <title>Hyphomonas beringensis sp. nov. and Hyphomonas chukchiensis sp. nov., isolated from surface seawater of the Bering Sea and Chukchi Sea.</title>
        <authorList>
            <person name="Li C."/>
            <person name="Lai Q."/>
            <person name="Li G."/>
            <person name="Dong C."/>
            <person name="Wang J."/>
            <person name="Liao Y."/>
            <person name="Shao Z."/>
        </authorList>
    </citation>
    <scope>NUCLEOTIDE SEQUENCE [LARGE SCALE GENOMIC DNA]</scope>
    <source>
        <strain evidence="2 3">22II1-22F38</strain>
    </source>
</reference>
<comment type="caution">
    <text evidence="2">The sequence shown here is derived from an EMBL/GenBank/DDBJ whole genome shotgun (WGS) entry which is preliminary data.</text>
</comment>
<proteinExistence type="predicted"/>
<sequence length="222" mass="24403">MQTFVGILTNGNPGQIGWALPAILLSLLAIWMLRGRGWALIYVALIPFLNWSFGIIPEFQIIEPTGSGLTAQGVSLHPMTMVTGMVFVIRDFVQREMGHRVLIVMSMAIAWSFYYAWPVIALASGIAFAISEGVDWLLFTFTKYRLSTRILLSSALAAPVDTTVFLYGADLAKQMELGMDPGNSLHVWNWVVFVIGKMVGAVIVSAIIRRREDLGKVDPAAA</sequence>
<gene>
    <name evidence="2" type="ORF">HY36_01005</name>
</gene>
<organism evidence="2 3">
    <name type="scientific">Hyphomonas atlantica</name>
    <dbReference type="NCBI Taxonomy" id="1280948"/>
    <lineage>
        <taxon>Bacteria</taxon>
        <taxon>Pseudomonadati</taxon>
        <taxon>Pseudomonadota</taxon>
        <taxon>Alphaproteobacteria</taxon>
        <taxon>Hyphomonadales</taxon>
        <taxon>Hyphomonadaceae</taxon>
        <taxon>Hyphomonas</taxon>
    </lineage>
</organism>
<dbReference type="OrthoDB" id="5456784at2"/>
<feature type="transmembrane region" description="Helical" evidence="1">
    <location>
        <begin position="16"/>
        <end position="33"/>
    </location>
</feature>
<dbReference type="Proteomes" id="UP000024547">
    <property type="component" value="Unassembled WGS sequence"/>
</dbReference>
<keyword evidence="3" id="KW-1185">Reference proteome</keyword>
<keyword evidence="1" id="KW-1133">Transmembrane helix</keyword>
<evidence type="ECO:0000256" key="1">
    <source>
        <dbReference type="SAM" id="Phobius"/>
    </source>
</evidence>
<evidence type="ECO:0000313" key="2">
    <source>
        <dbReference type="EMBL" id="KCZ64981.1"/>
    </source>
</evidence>
<keyword evidence="1" id="KW-0812">Transmembrane</keyword>
<evidence type="ECO:0008006" key="4">
    <source>
        <dbReference type="Google" id="ProtNLM"/>
    </source>
</evidence>
<feature type="transmembrane region" description="Helical" evidence="1">
    <location>
        <begin position="69"/>
        <end position="89"/>
    </location>
</feature>